<name>A0A1L9WN32_ASPA1</name>
<dbReference type="Proteomes" id="UP000184546">
    <property type="component" value="Unassembled WGS sequence"/>
</dbReference>
<proteinExistence type="predicted"/>
<protein>
    <submittedName>
        <fullName evidence="1">Uncharacterized protein</fullName>
    </submittedName>
</protein>
<organism evidence="1 2">
    <name type="scientific">Aspergillus aculeatus (strain ATCC 16872 / CBS 172.66 / WB 5094)</name>
    <dbReference type="NCBI Taxonomy" id="690307"/>
    <lineage>
        <taxon>Eukaryota</taxon>
        <taxon>Fungi</taxon>
        <taxon>Dikarya</taxon>
        <taxon>Ascomycota</taxon>
        <taxon>Pezizomycotina</taxon>
        <taxon>Eurotiomycetes</taxon>
        <taxon>Eurotiomycetidae</taxon>
        <taxon>Eurotiales</taxon>
        <taxon>Aspergillaceae</taxon>
        <taxon>Aspergillus</taxon>
        <taxon>Aspergillus subgen. Circumdati</taxon>
    </lineage>
</organism>
<evidence type="ECO:0000313" key="2">
    <source>
        <dbReference type="Proteomes" id="UP000184546"/>
    </source>
</evidence>
<keyword evidence="2" id="KW-1185">Reference proteome</keyword>
<dbReference type="AlphaFoldDB" id="A0A1L9WN32"/>
<evidence type="ECO:0000313" key="1">
    <source>
        <dbReference type="EMBL" id="OJJ97589.1"/>
    </source>
</evidence>
<dbReference type="RefSeq" id="XP_020053929.1">
    <property type="nucleotide sequence ID" value="XM_020205649.1"/>
</dbReference>
<dbReference type="GeneID" id="30979463"/>
<dbReference type="VEuPathDB" id="FungiDB:ASPACDRAFT_80412"/>
<sequence>MPKALEWVCDPVWAATIKQLQVIATVLWGCCTYLRAQLVQLPQGLTMLYRISHHAGLCRYRTFLALLANLIKQNYPTCSKVIPVISDP</sequence>
<reference evidence="2" key="1">
    <citation type="journal article" date="2017" name="Genome Biol.">
        <title>Comparative genomics reveals high biological diversity and specific adaptations in the industrially and medically important fungal genus Aspergillus.</title>
        <authorList>
            <person name="de Vries R.P."/>
            <person name="Riley R."/>
            <person name="Wiebenga A."/>
            <person name="Aguilar-Osorio G."/>
            <person name="Amillis S."/>
            <person name="Uchima C.A."/>
            <person name="Anderluh G."/>
            <person name="Asadollahi M."/>
            <person name="Askin M."/>
            <person name="Barry K."/>
            <person name="Battaglia E."/>
            <person name="Bayram O."/>
            <person name="Benocci T."/>
            <person name="Braus-Stromeyer S.A."/>
            <person name="Caldana C."/>
            <person name="Canovas D."/>
            <person name="Cerqueira G.C."/>
            <person name="Chen F."/>
            <person name="Chen W."/>
            <person name="Choi C."/>
            <person name="Clum A."/>
            <person name="Dos Santos R.A."/>
            <person name="Damasio A.R."/>
            <person name="Diallinas G."/>
            <person name="Emri T."/>
            <person name="Fekete E."/>
            <person name="Flipphi M."/>
            <person name="Freyberg S."/>
            <person name="Gallo A."/>
            <person name="Gournas C."/>
            <person name="Habgood R."/>
            <person name="Hainaut M."/>
            <person name="Harispe M.L."/>
            <person name="Henrissat B."/>
            <person name="Hilden K.S."/>
            <person name="Hope R."/>
            <person name="Hossain A."/>
            <person name="Karabika E."/>
            <person name="Karaffa L."/>
            <person name="Karanyi Z."/>
            <person name="Krasevec N."/>
            <person name="Kuo A."/>
            <person name="Kusch H."/>
            <person name="LaButti K."/>
            <person name="Lagendijk E.L."/>
            <person name="Lapidus A."/>
            <person name="Levasseur A."/>
            <person name="Lindquist E."/>
            <person name="Lipzen A."/>
            <person name="Logrieco A.F."/>
            <person name="MacCabe A."/>
            <person name="Maekelae M.R."/>
            <person name="Malavazi I."/>
            <person name="Melin P."/>
            <person name="Meyer V."/>
            <person name="Mielnichuk N."/>
            <person name="Miskei M."/>
            <person name="Molnar A.P."/>
            <person name="Mule G."/>
            <person name="Ngan C.Y."/>
            <person name="Orejas M."/>
            <person name="Orosz E."/>
            <person name="Ouedraogo J.P."/>
            <person name="Overkamp K.M."/>
            <person name="Park H.-S."/>
            <person name="Perrone G."/>
            <person name="Piumi F."/>
            <person name="Punt P.J."/>
            <person name="Ram A.F."/>
            <person name="Ramon A."/>
            <person name="Rauscher S."/>
            <person name="Record E."/>
            <person name="Riano-Pachon D.M."/>
            <person name="Robert V."/>
            <person name="Roehrig J."/>
            <person name="Ruller R."/>
            <person name="Salamov A."/>
            <person name="Salih N.S."/>
            <person name="Samson R.A."/>
            <person name="Sandor E."/>
            <person name="Sanguinetti M."/>
            <person name="Schuetze T."/>
            <person name="Sepcic K."/>
            <person name="Shelest E."/>
            <person name="Sherlock G."/>
            <person name="Sophianopoulou V."/>
            <person name="Squina F.M."/>
            <person name="Sun H."/>
            <person name="Susca A."/>
            <person name="Todd R.B."/>
            <person name="Tsang A."/>
            <person name="Unkles S.E."/>
            <person name="van de Wiele N."/>
            <person name="van Rossen-Uffink D."/>
            <person name="Oliveira J.V."/>
            <person name="Vesth T.C."/>
            <person name="Visser J."/>
            <person name="Yu J.-H."/>
            <person name="Zhou M."/>
            <person name="Andersen M.R."/>
            <person name="Archer D.B."/>
            <person name="Baker S.E."/>
            <person name="Benoit I."/>
            <person name="Brakhage A.A."/>
            <person name="Braus G.H."/>
            <person name="Fischer R."/>
            <person name="Frisvad J.C."/>
            <person name="Goldman G.H."/>
            <person name="Houbraken J."/>
            <person name="Oakley B."/>
            <person name="Pocsi I."/>
            <person name="Scazzocchio C."/>
            <person name="Seiboth B."/>
            <person name="vanKuyk P.A."/>
            <person name="Wortman J."/>
            <person name="Dyer P.S."/>
            <person name="Grigoriev I.V."/>
        </authorList>
    </citation>
    <scope>NUCLEOTIDE SEQUENCE [LARGE SCALE GENOMIC DNA]</scope>
    <source>
        <strain evidence="2">ATCC 16872 / CBS 172.66 / WB 5094</strain>
    </source>
</reference>
<gene>
    <name evidence="1" type="ORF">ASPACDRAFT_80412</name>
</gene>
<dbReference type="EMBL" id="KV878982">
    <property type="protein sequence ID" value="OJJ97589.1"/>
    <property type="molecule type" value="Genomic_DNA"/>
</dbReference>
<accession>A0A1L9WN32</accession>